<evidence type="ECO:0000313" key="4">
    <source>
        <dbReference type="EMBL" id="SNQ29576.1"/>
    </source>
</evidence>
<dbReference type="PANTHER" id="PTHR48081">
    <property type="entry name" value="AB HYDROLASE SUPERFAMILY PROTEIN C4A8.06C"/>
    <property type="match status" value="1"/>
</dbReference>
<proteinExistence type="inferred from homology"/>
<sequence>MHEMWKQYFVEGLLKGTVRYPSTRRLSPKIMRIFTEQVSQIFPLNKEQIHIADYALGSMTAEKISPLAITSPKVILYFHGGGFCLGSLKSHRAWICDLVRASKIPAIHLDYPLAPETTFPESAEAIYHAYITLVESGIEPKNIILAGDDSGANIALSLALRLVRQKTTALPCALILLSPFLDLTLTSGSVRYNQKHDAVMSPKFLQQAIHYYLDHTNYEVDNPRVSPLFDDLRGLPPLFIQVGSKSLLMDDAKRLKEMADTAEVEATYKLYTGMWHNFFMFNAWFEEGQTALHDIAHFVEQLKEDA</sequence>
<comment type="similarity">
    <text evidence="1">Belongs to the 'GDXG' lipolytic enzyme family.</text>
</comment>
<protein>
    <submittedName>
        <fullName evidence="4">Acetyl esterase/lipase</fullName>
    </submittedName>
</protein>
<accession>A0A217EHC6</accession>
<dbReference type="AlphaFoldDB" id="A0A217EHC6"/>
<dbReference type="SUPFAM" id="SSF53474">
    <property type="entry name" value="alpha/beta-Hydrolases"/>
    <property type="match status" value="1"/>
</dbReference>
<dbReference type="Gene3D" id="3.40.50.1820">
    <property type="entry name" value="alpha/beta hydrolase"/>
    <property type="match status" value="1"/>
</dbReference>
<dbReference type="InterPro" id="IPR002168">
    <property type="entry name" value="Lipase_GDXG_HIS_AS"/>
</dbReference>
<dbReference type="Proteomes" id="UP000243463">
    <property type="component" value="Unassembled WGS sequence"/>
</dbReference>
<evidence type="ECO:0000256" key="1">
    <source>
        <dbReference type="ARBA" id="ARBA00010515"/>
    </source>
</evidence>
<gene>
    <name evidence="4" type="ORF">SAMN05444584_1535</name>
</gene>
<reference evidence="5" key="1">
    <citation type="submission" date="2017-06" db="EMBL/GenBank/DDBJ databases">
        <authorList>
            <person name="Varghese N."/>
            <person name="Submissions S."/>
        </authorList>
    </citation>
    <scope>NUCLEOTIDE SEQUENCE [LARGE SCALE GENOMIC DNA]</scope>
    <source>
        <strain evidence="5">ANC 5114</strain>
    </source>
</reference>
<dbReference type="EMBL" id="FZLN01000002">
    <property type="protein sequence ID" value="SNQ29576.1"/>
    <property type="molecule type" value="Genomic_DNA"/>
</dbReference>
<keyword evidence="2" id="KW-0378">Hydrolase</keyword>
<organism evidence="4 5">
    <name type="scientific">Acinetobacter apis</name>
    <dbReference type="NCBI Taxonomy" id="1229165"/>
    <lineage>
        <taxon>Bacteria</taxon>
        <taxon>Pseudomonadati</taxon>
        <taxon>Pseudomonadota</taxon>
        <taxon>Gammaproteobacteria</taxon>
        <taxon>Moraxellales</taxon>
        <taxon>Moraxellaceae</taxon>
        <taxon>Acinetobacter</taxon>
    </lineage>
</organism>
<evidence type="ECO:0000259" key="3">
    <source>
        <dbReference type="Pfam" id="PF07859"/>
    </source>
</evidence>
<dbReference type="GO" id="GO:0016787">
    <property type="term" value="F:hydrolase activity"/>
    <property type="evidence" value="ECO:0007669"/>
    <property type="project" value="UniProtKB-KW"/>
</dbReference>
<dbReference type="InterPro" id="IPR050300">
    <property type="entry name" value="GDXG_lipolytic_enzyme"/>
</dbReference>
<evidence type="ECO:0000313" key="5">
    <source>
        <dbReference type="Proteomes" id="UP000243463"/>
    </source>
</evidence>
<dbReference type="PANTHER" id="PTHR48081:SF8">
    <property type="entry name" value="ALPHA_BETA HYDROLASE FOLD-3 DOMAIN-CONTAINING PROTEIN-RELATED"/>
    <property type="match status" value="1"/>
</dbReference>
<dbReference type="InterPro" id="IPR013094">
    <property type="entry name" value="AB_hydrolase_3"/>
</dbReference>
<name>A0A217EHC6_9GAMM</name>
<feature type="domain" description="Alpha/beta hydrolase fold-3" evidence="3">
    <location>
        <begin position="75"/>
        <end position="279"/>
    </location>
</feature>
<dbReference type="PROSITE" id="PS01173">
    <property type="entry name" value="LIPASE_GDXG_HIS"/>
    <property type="match status" value="1"/>
</dbReference>
<dbReference type="Pfam" id="PF07859">
    <property type="entry name" value="Abhydrolase_3"/>
    <property type="match status" value="1"/>
</dbReference>
<evidence type="ECO:0000256" key="2">
    <source>
        <dbReference type="ARBA" id="ARBA00022801"/>
    </source>
</evidence>
<keyword evidence="5" id="KW-1185">Reference proteome</keyword>
<dbReference type="InterPro" id="IPR029058">
    <property type="entry name" value="AB_hydrolase_fold"/>
</dbReference>